<comment type="cofactor">
    <cofactor evidence="1">
        <name>Mg(2+)</name>
        <dbReference type="ChEBI" id="CHEBI:18420"/>
    </cofactor>
</comment>
<evidence type="ECO:0000313" key="13">
    <source>
        <dbReference type="Proteomes" id="UP001501690"/>
    </source>
</evidence>
<organism evidence="12 13">
    <name type="scientific">Microbacterium sediminicola</name>
    <dbReference type="NCBI Taxonomy" id="415210"/>
    <lineage>
        <taxon>Bacteria</taxon>
        <taxon>Bacillati</taxon>
        <taxon>Actinomycetota</taxon>
        <taxon>Actinomycetes</taxon>
        <taxon>Micrococcales</taxon>
        <taxon>Microbacteriaceae</taxon>
        <taxon>Microbacterium</taxon>
    </lineage>
</organism>
<dbReference type="Proteomes" id="UP001501690">
    <property type="component" value="Unassembled WGS sequence"/>
</dbReference>
<evidence type="ECO:0000256" key="8">
    <source>
        <dbReference type="ARBA" id="ARBA00023027"/>
    </source>
</evidence>
<dbReference type="PANTHER" id="PTHR42904:SF6">
    <property type="entry name" value="NAD-CAPPED RNA HYDROLASE NUDT12"/>
    <property type="match status" value="1"/>
</dbReference>
<dbReference type="CDD" id="cd03429">
    <property type="entry name" value="NUDIX_NADH_pyrophosphatase_Nudt13"/>
    <property type="match status" value="1"/>
</dbReference>
<evidence type="ECO:0000256" key="4">
    <source>
        <dbReference type="ARBA" id="ARBA00012381"/>
    </source>
</evidence>
<evidence type="ECO:0000259" key="11">
    <source>
        <dbReference type="PROSITE" id="PS51462"/>
    </source>
</evidence>
<dbReference type="InterPro" id="IPR049734">
    <property type="entry name" value="NudC-like_C"/>
</dbReference>
<dbReference type="NCBIfam" id="NF001299">
    <property type="entry name" value="PRK00241.1"/>
    <property type="match status" value="1"/>
</dbReference>
<protein>
    <recommendedName>
        <fullName evidence="4">NAD(+) diphosphatase</fullName>
        <ecNumber evidence="4">3.6.1.22</ecNumber>
    </recommendedName>
</protein>
<evidence type="ECO:0000256" key="9">
    <source>
        <dbReference type="ARBA" id="ARBA00023679"/>
    </source>
</evidence>
<evidence type="ECO:0000256" key="6">
    <source>
        <dbReference type="ARBA" id="ARBA00022801"/>
    </source>
</evidence>
<dbReference type="InterPro" id="IPR015376">
    <property type="entry name" value="Znr_NADH_PPase"/>
</dbReference>
<dbReference type="Gene3D" id="3.90.79.20">
    <property type="match status" value="1"/>
</dbReference>
<comment type="catalytic activity">
    <reaction evidence="9">
        <text>a 5'-end NAD(+)-phospho-ribonucleoside in mRNA + H2O = a 5'-end phospho-adenosine-phospho-ribonucleoside in mRNA + beta-nicotinamide D-ribonucleotide + 2 H(+)</text>
        <dbReference type="Rhea" id="RHEA:60876"/>
        <dbReference type="Rhea" id="RHEA-COMP:15698"/>
        <dbReference type="Rhea" id="RHEA-COMP:15719"/>
        <dbReference type="ChEBI" id="CHEBI:14649"/>
        <dbReference type="ChEBI" id="CHEBI:15377"/>
        <dbReference type="ChEBI" id="CHEBI:15378"/>
        <dbReference type="ChEBI" id="CHEBI:144029"/>
        <dbReference type="ChEBI" id="CHEBI:144051"/>
    </reaction>
    <physiologicalReaction direction="left-to-right" evidence="9">
        <dbReference type="Rhea" id="RHEA:60877"/>
    </physiologicalReaction>
</comment>
<accession>A0ABN2HMZ6</accession>
<feature type="domain" description="Nudix hydrolase" evidence="11">
    <location>
        <begin position="158"/>
        <end position="285"/>
    </location>
</feature>
<keyword evidence="13" id="KW-1185">Reference proteome</keyword>
<keyword evidence="5" id="KW-0479">Metal-binding</keyword>
<evidence type="ECO:0000256" key="1">
    <source>
        <dbReference type="ARBA" id="ARBA00001946"/>
    </source>
</evidence>
<dbReference type="InterPro" id="IPR020084">
    <property type="entry name" value="NUDIX_hydrolase_CS"/>
</dbReference>
<dbReference type="SUPFAM" id="SSF55811">
    <property type="entry name" value="Nudix"/>
    <property type="match status" value="1"/>
</dbReference>
<dbReference type="Gene3D" id="3.90.79.10">
    <property type="entry name" value="Nucleoside Triphosphate Pyrophosphohydrolase"/>
    <property type="match status" value="1"/>
</dbReference>
<dbReference type="InterPro" id="IPR000086">
    <property type="entry name" value="NUDIX_hydrolase_dom"/>
</dbReference>
<evidence type="ECO:0000256" key="10">
    <source>
        <dbReference type="SAM" id="MobiDB-lite"/>
    </source>
</evidence>
<evidence type="ECO:0000256" key="3">
    <source>
        <dbReference type="ARBA" id="ARBA00009595"/>
    </source>
</evidence>
<name>A0ABN2HMZ6_9MICO</name>
<comment type="similarity">
    <text evidence="3">Belongs to the Nudix hydrolase family. NudC subfamily.</text>
</comment>
<comment type="caution">
    <text evidence="12">The sequence shown here is derived from an EMBL/GenBank/DDBJ whole genome shotgun (WGS) entry which is preliminary data.</text>
</comment>
<gene>
    <name evidence="12" type="primary">nudC</name>
    <name evidence="12" type="ORF">GCM10009808_04370</name>
</gene>
<evidence type="ECO:0000313" key="12">
    <source>
        <dbReference type="EMBL" id="GAA1690538.1"/>
    </source>
</evidence>
<evidence type="ECO:0000256" key="2">
    <source>
        <dbReference type="ARBA" id="ARBA00001947"/>
    </source>
</evidence>
<proteinExistence type="inferred from homology"/>
<sequence length="301" mass="31650">MQSSGRAPLARSGLDRAEHRRTDVGTDPAPDARVLVVDADRAPMDAAGRLLWVSASDPALAALDGIHAFLGEGADGRDLWLLALPDGAEAPDIAARWEALRAVGGGLVDLDASAFVAALSLARWLRDSPYCPACGAVTTLTTGGWARSCGACGREHFPRTDPAVIVAVTDPTGERILLGSNAAWGADRYSCFAGFVEAGESLESAVAREVLEESGVHVEELTYLGSQAWPYPRSLMLGFIATTSDAVPRPDGEEIIDARWFDREQIAAALAGDALPHLPGPASIARTLIEHWHAAERAGAA</sequence>
<evidence type="ECO:0000256" key="5">
    <source>
        <dbReference type="ARBA" id="ARBA00022723"/>
    </source>
</evidence>
<dbReference type="PROSITE" id="PS00893">
    <property type="entry name" value="NUDIX_BOX"/>
    <property type="match status" value="1"/>
</dbReference>
<keyword evidence="7" id="KW-0460">Magnesium</keyword>
<keyword evidence="6" id="KW-0378">Hydrolase</keyword>
<reference evidence="12 13" key="1">
    <citation type="journal article" date="2019" name="Int. J. Syst. Evol. Microbiol.">
        <title>The Global Catalogue of Microorganisms (GCM) 10K type strain sequencing project: providing services to taxonomists for standard genome sequencing and annotation.</title>
        <authorList>
            <consortium name="The Broad Institute Genomics Platform"/>
            <consortium name="The Broad Institute Genome Sequencing Center for Infectious Disease"/>
            <person name="Wu L."/>
            <person name="Ma J."/>
        </authorList>
    </citation>
    <scope>NUCLEOTIDE SEQUENCE [LARGE SCALE GENOMIC DNA]</scope>
    <source>
        <strain evidence="12 13">JCM 15577</strain>
    </source>
</reference>
<dbReference type="PANTHER" id="PTHR42904">
    <property type="entry name" value="NUDIX HYDROLASE, NUDC SUBFAMILY"/>
    <property type="match status" value="1"/>
</dbReference>
<dbReference type="Pfam" id="PF09297">
    <property type="entry name" value="Zn_ribbon_NUD"/>
    <property type="match status" value="1"/>
</dbReference>
<dbReference type="RefSeq" id="WP_344068621.1">
    <property type="nucleotide sequence ID" value="NZ_BAAAPL010000001.1"/>
</dbReference>
<dbReference type="EC" id="3.6.1.22" evidence="4"/>
<dbReference type="InterPro" id="IPR050241">
    <property type="entry name" value="NAD-cap_RNA_hydrolase_NudC"/>
</dbReference>
<feature type="compositionally biased region" description="Basic and acidic residues" evidence="10">
    <location>
        <begin position="13"/>
        <end position="24"/>
    </location>
</feature>
<dbReference type="EMBL" id="BAAAPL010000001">
    <property type="protein sequence ID" value="GAA1690538.1"/>
    <property type="molecule type" value="Genomic_DNA"/>
</dbReference>
<evidence type="ECO:0000256" key="7">
    <source>
        <dbReference type="ARBA" id="ARBA00022842"/>
    </source>
</evidence>
<feature type="region of interest" description="Disordered" evidence="10">
    <location>
        <begin position="1"/>
        <end position="29"/>
    </location>
</feature>
<comment type="cofactor">
    <cofactor evidence="2">
        <name>Zn(2+)</name>
        <dbReference type="ChEBI" id="CHEBI:29105"/>
    </cofactor>
</comment>
<keyword evidence="8" id="KW-0520">NAD</keyword>
<dbReference type="InterPro" id="IPR015797">
    <property type="entry name" value="NUDIX_hydrolase-like_dom_sf"/>
</dbReference>
<dbReference type="Pfam" id="PF00293">
    <property type="entry name" value="NUDIX"/>
    <property type="match status" value="1"/>
</dbReference>
<dbReference type="PROSITE" id="PS51462">
    <property type="entry name" value="NUDIX"/>
    <property type="match status" value="1"/>
</dbReference>